<feature type="transmembrane region" description="Helical" evidence="6">
    <location>
        <begin position="248"/>
        <end position="269"/>
    </location>
</feature>
<feature type="transmembrane region" description="Helical" evidence="6">
    <location>
        <begin position="91"/>
        <end position="115"/>
    </location>
</feature>
<feature type="transmembrane region" description="Helical" evidence="6">
    <location>
        <begin position="377"/>
        <end position="396"/>
    </location>
</feature>
<comment type="subcellular location">
    <subcellularLocation>
        <location evidence="1">Cell membrane</location>
        <topology evidence="1">Multi-pass membrane protein</topology>
    </subcellularLocation>
</comment>
<keyword evidence="8" id="KW-1185">Reference proteome</keyword>
<evidence type="ECO:0000256" key="3">
    <source>
        <dbReference type="ARBA" id="ARBA00022692"/>
    </source>
</evidence>
<dbReference type="GO" id="GO:0005886">
    <property type="term" value="C:plasma membrane"/>
    <property type="evidence" value="ECO:0007669"/>
    <property type="project" value="UniProtKB-SubCell"/>
</dbReference>
<dbReference type="PIRSF" id="PIRSF038958">
    <property type="entry name" value="PG_synth_SpoVB"/>
    <property type="match status" value="1"/>
</dbReference>
<dbReference type="CDD" id="cd13124">
    <property type="entry name" value="MATE_SpoVB_like"/>
    <property type="match status" value="1"/>
</dbReference>
<feature type="transmembrane region" description="Helical" evidence="6">
    <location>
        <begin position="403"/>
        <end position="422"/>
    </location>
</feature>
<evidence type="ECO:0000313" key="8">
    <source>
        <dbReference type="Proteomes" id="UP000050898"/>
    </source>
</evidence>
<dbReference type="EMBL" id="AYYH01000024">
    <property type="protein sequence ID" value="KRN09521.1"/>
    <property type="molecule type" value="Genomic_DNA"/>
</dbReference>
<evidence type="ECO:0000256" key="2">
    <source>
        <dbReference type="ARBA" id="ARBA00022475"/>
    </source>
</evidence>
<dbReference type="AlphaFoldDB" id="A0A0R2E002"/>
<keyword evidence="4 6" id="KW-1133">Transmembrane helix</keyword>
<keyword evidence="5 6" id="KW-0472">Membrane</keyword>
<feature type="transmembrane region" description="Helical" evidence="6">
    <location>
        <begin position="51"/>
        <end position="70"/>
    </location>
</feature>
<reference evidence="7 8" key="1">
    <citation type="journal article" date="2015" name="Genome Announc.">
        <title>Expanding the biotechnology potential of lactobacilli through comparative genomics of 213 strains and associated genera.</title>
        <authorList>
            <person name="Sun Z."/>
            <person name="Harris H.M."/>
            <person name="McCann A."/>
            <person name="Guo C."/>
            <person name="Argimon S."/>
            <person name="Zhang W."/>
            <person name="Yang X."/>
            <person name="Jeffery I.B."/>
            <person name="Cooney J.C."/>
            <person name="Kagawa T.F."/>
            <person name="Liu W."/>
            <person name="Song Y."/>
            <person name="Salvetti E."/>
            <person name="Wrobel A."/>
            <person name="Rasinkangas P."/>
            <person name="Parkhill J."/>
            <person name="Rea M.C."/>
            <person name="O'Sullivan O."/>
            <person name="Ritari J."/>
            <person name="Douillard F.P."/>
            <person name="Paul Ross R."/>
            <person name="Yang R."/>
            <person name="Briner A.E."/>
            <person name="Felis G.E."/>
            <person name="de Vos W.M."/>
            <person name="Barrangou R."/>
            <person name="Klaenhammer T.R."/>
            <person name="Caufield P.W."/>
            <person name="Cui Y."/>
            <person name="Zhang H."/>
            <person name="O'Toole P.W."/>
        </authorList>
    </citation>
    <scope>NUCLEOTIDE SEQUENCE [LARGE SCALE GENOMIC DNA]</scope>
    <source>
        <strain evidence="7 8">DSM 20444</strain>
    </source>
</reference>
<evidence type="ECO:0000256" key="6">
    <source>
        <dbReference type="SAM" id="Phobius"/>
    </source>
</evidence>
<accession>A0A0R2E002</accession>
<keyword evidence="3 6" id="KW-0812">Transmembrane</keyword>
<sequence>MNKKLLSGSFWLSFGSVFSRALGVLYLIPWLAMMGSKENINAAQALFNSTYNIYAIFLSLGMAGFPSAIARKVAMYNGKNEFTNSKKIFKLGLGLMCISGLLCALILYVTAPIFAKNSPVVSQRDSVIAIRSMVPAIAILPAMSVIRGWFQGNQDLKPFGISQLWEQIFRVIFILTSSYILIYIFHTGYVIAVYASVFAAFAGALASYIYLIAHYKVKLPEYRVKLKNSKTPTVSNVRKIFMAIAYESIPFVIVGAGINLCQIIDQLFFKQIMQGVLGLSAEYTQQVYTAFSANPSKLTSVITALAAAIAGSSLPLLASVNAGGQKKDVRHYLADNINYLIFIVFPVSTIFSALSFEANGIFFFFSKAGAEFLTYNIWQSLIMAVAINGLTVLQALHYSKKAMSYLLVGLIIKLVLQFPLVFMLQGTGAIMATNIAFAVICILAYRKIRIEFSINFRDFVPSILLNVIFLIIIVIAQAAISSIYMPQTKLIALMYSVVFGICAGLLYYGISKKFGFWNKIFE</sequence>
<dbReference type="PANTHER" id="PTHR30250:SF21">
    <property type="entry name" value="LIPID II FLIPPASE MURJ"/>
    <property type="match status" value="1"/>
</dbReference>
<dbReference type="InterPro" id="IPR002797">
    <property type="entry name" value="Polysacc_synth"/>
</dbReference>
<comment type="caution">
    <text evidence="7">The sequence shown here is derived from an EMBL/GenBank/DDBJ whole genome shotgun (WGS) entry which is preliminary data.</text>
</comment>
<keyword evidence="2" id="KW-1003">Cell membrane</keyword>
<feature type="transmembrane region" description="Helical" evidence="6">
    <location>
        <begin position="191"/>
        <end position="213"/>
    </location>
</feature>
<feature type="transmembrane region" description="Helical" evidence="6">
    <location>
        <begin position="490"/>
        <end position="510"/>
    </location>
</feature>
<feature type="transmembrane region" description="Helical" evidence="6">
    <location>
        <begin position="339"/>
        <end position="365"/>
    </location>
</feature>
<evidence type="ECO:0000313" key="7">
    <source>
        <dbReference type="EMBL" id="KRN09521.1"/>
    </source>
</evidence>
<evidence type="ECO:0000256" key="5">
    <source>
        <dbReference type="ARBA" id="ARBA00023136"/>
    </source>
</evidence>
<dbReference type="RefSeq" id="WP_029327391.1">
    <property type="nucleotide sequence ID" value="NZ_AYYH01000024.1"/>
</dbReference>
<dbReference type="InterPro" id="IPR024923">
    <property type="entry name" value="PG_synth_SpoVB"/>
</dbReference>
<feature type="transmembrane region" description="Helical" evidence="6">
    <location>
        <begin position="460"/>
        <end position="484"/>
    </location>
</feature>
<gene>
    <name evidence="7" type="ORF">FD00_GL001008</name>
</gene>
<feature type="transmembrane region" description="Helical" evidence="6">
    <location>
        <begin position="167"/>
        <end position="185"/>
    </location>
</feature>
<dbReference type="PANTHER" id="PTHR30250">
    <property type="entry name" value="PST FAMILY PREDICTED COLANIC ACID TRANSPORTER"/>
    <property type="match status" value="1"/>
</dbReference>
<name>A0A0R2E002_9LACO</name>
<organism evidence="7 8">
    <name type="scientific">Liquorilactobacillus mali KCTC 3596 = DSM 20444</name>
    <dbReference type="NCBI Taxonomy" id="1046596"/>
    <lineage>
        <taxon>Bacteria</taxon>
        <taxon>Bacillati</taxon>
        <taxon>Bacillota</taxon>
        <taxon>Bacilli</taxon>
        <taxon>Lactobacillales</taxon>
        <taxon>Lactobacillaceae</taxon>
        <taxon>Liquorilactobacillus</taxon>
    </lineage>
</organism>
<feature type="transmembrane region" description="Helical" evidence="6">
    <location>
        <begin position="428"/>
        <end position="448"/>
    </location>
</feature>
<feature type="transmembrane region" description="Helical" evidence="6">
    <location>
        <begin position="127"/>
        <end position="146"/>
    </location>
</feature>
<protein>
    <submittedName>
        <fullName evidence="7">Polysaccharide biosynthesis protein</fullName>
    </submittedName>
</protein>
<dbReference type="OrthoDB" id="9775950at2"/>
<proteinExistence type="predicted"/>
<dbReference type="Pfam" id="PF01943">
    <property type="entry name" value="Polysacc_synt"/>
    <property type="match status" value="1"/>
</dbReference>
<evidence type="ECO:0000256" key="4">
    <source>
        <dbReference type="ARBA" id="ARBA00022989"/>
    </source>
</evidence>
<evidence type="ECO:0000256" key="1">
    <source>
        <dbReference type="ARBA" id="ARBA00004651"/>
    </source>
</evidence>
<feature type="transmembrane region" description="Helical" evidence="6">
    <location>
        <begin position="298"/>
        <end position="318"/>
    </location>
</feature>
<dbReference type="Proteomes" id="UP000050898">
    <property type="component" value="Unassembled WGS sequence"/>
</dbReference>
<dbReference type="PATRIC" id="fig|1046596.6.peg.1087"/>
<dbReference type="InterPro" id="IPR050833">
    <property type="entry name" value="Poly_Biosynth_Transport"/>
</dbReference>
<feature type="transmembrane region" description="Helical" evidence="6">
    <location>
        <begin position="12"/>
        <end position="31"/>
    </location>
</feature>